<dbReference type="EMBL" id="BSOS01000067">
    <property type="protein sequence ID" value="GLR67509.1"/>
    <property type="molecule type" value="Genomic_DNA"/>
</dbReference>
<sequence length="140" mass="15168">MKPRTLTRLDMLAAEQETQALEAVRRHSATLHQAGEQRGILAAYRARLAQTWQDGAVIPAAQAQRAGQFSAASHGAEGQIIHAASLAAAQLETAITQLGQVKVRRRALAEALRKAAQAAARETEQRAERDRPHRPAPART</sequence>
<evidence type="ECO:0000313" key="3">
    <source>
        <dbReference type="Proteomes" id="UP001156641"/>
    </source>
</evidence>
<comment type="caution">
    <text evidence="2">The sequence shown here is derived from an EMBL/GenBank/DDBJ whole genome shotgun (WGS) entry which is preliminary data.</text>
</comment>
<dbReference type="RefSeq" id="WP_284258245.1">
    <property type="nucleotide sequence ID" value="NZ_BSOS01000067.1"/>
</dbReference>
<keyword evidence="3" id="KW-1185">Reference proteome</keyword>
<name>A0ABQ6A4V7_9PROT</name>
<protein>
    <recommendedName>
        <fullName evidence="4">Flagellar FliJ protein</fullName>
    </recommendedName>
</protein>
<evidence type="ECO:0000313" key="2">
    <source>
        <dbReference type="EMBL" id="GLR67509.1"/>
    </source>
</evidence>
<feature type="region of interest" description="Disordered" evidence="1">
    <location>
        <begin position="115"/>
        <end position="140"/>
    </location>
</feature>
<organism evidence="2 3">
    <name type="scientific">Acidocella aquatica</name>
    <dbReference type="NCBI Taxonomy" id="1922313"/>
    <lineage>
        <taxon>Bacteria</taxon>
        <taxon>Pseudomonadati</taxon>
        <taxon>Pseudomonadota</taxon>
        <taxon>Alphaproteobacteria</taxon>
        <taxon>Acetobacterales</taxon>
        <taxon>Acidocellaceae</taxon>
        <taxon>Acidocella</taxon>
    </lineage>
</organism>
<evidence type="ECO:0008006" key="4">
    <source>
        <dbReference type="Google" id="ProtNLM"/>
    </source>
</evidence>
<evidence type="ECO:0000256" key="1">
    <source>
        <dbReference type="SAM" id="MobiDB-lite"/>
    </source>
</evidence>
<reference evidence="3" key="1">
    <citation type="journal article" date="2019" name="Int. J. Syst. Evol. Microbiol.">
        <title>The Global Catalogue of Microorganisms (GCM) 10K type strain sequencing project: providing services to taxonomists for standard genome sequencing and annotation.</title>
        <authorList>
            <consortium name="The Broad Institute Genomics Platform"/>
            <consortium name="The Broad Institute Genome Sequencing Center for Infectious Disease"/>
            <person name="Wu L."/>
            <person name="Ma J."/>
        </authorList>
    </citation>
    <scope>NUCLEOTIDE SEQUENCE [LARGE SCALE GENOMIC DNA]</scope>
    <source>
        <strain evidence="3">NBRC 112502</strain>
    </source>
</reference>
<dbReference type="Proteomes" id="UP001156641">
    <property type="component" value="Unassembled WGS sequence"/>
</dbReference>
<gene>
    <name evidence="2" type="ORF">GCM10010909_21900</name>
</gene>
<feature type="compositionally biased region" description="Basic and acidic residues" evidence="1">
    <location>
        <begin position="121"/>
        <end position="133"/>
    </location>
</feature>
<accession>A0ABQ6A4V7</accession>
<proteinExistence type="predicted"/>